<keyword evidence="3" id="KW-1185">Reference proteome</keyword>
<sequence>MKKSKEVHHLKKKIFSLKKSCEASEARIKEQEKEIDNLRSTLVCDQHDAVESYKASSKYYHDLYTCGAESMRASISLTKEWIVAEHPCVNFHCFNHFLARTMRFGIGRRAGWSG</sequence>
<evidence type="ECO:0000313" key="3">
    <source>
        <dbReference type="Proteomes" id="UP001604336"/>
    </source>
</evidence>
<proteinExistence type="predicted"/>
<feature type="coiled-coil region" evidence="1">
    <location>
        <begin position="14"/>
        <end position="48"/>
    </location>
</feature>
<protein>
    <submittedName>
        <fullName evidence="2">Uncharacterized protein</fullName>
    </submittedName>
</protein>
<keyword evidence="1" id="KW-0175">Coiled coil</keyword>
<evidence type="ECO:0000256" key="1">
    <source>
        <dbReference type="SAM" id="Coils"/>
    </source>
</evidence>
<evidence type="ECO:0000313" key="2">
    <source>
        <dbReference type="EMBL" id="KAL2506105.1"/>
    </source>
</evidence>
<accession>A0ABD1T0D4</accession>
<name>A0ABD1T0D4_9LAMI</name>
<reference evidence="3" key="1">
    <citation type="submission" date="2024-07" db="EMBL/GenBank/DDBJ databases">
        <title>Two chromosome-level genome assemblies of Korean endemic species Abeliophyllum distichum and Forsythia ovata (Oleaceae).</title>
        <authorList>
            <person name="Jang H."/>
        </authorList>
    </citation>
    <scope>NUCLEOTIDE SEQUENCE [LARGE SCALE GENOMIC DNA]</scope>
</reference>
<dbReference type="AlphaFoldDB" id="A0ABD1T0D4"/>
<dbReference type="Proteomes" id="UP001604336">
    <property type="component" value="Unassembled WGS sequence"/>
</dbReference>
<gene>
    <name evidence="2" type="ORF">Adt_21726</name>
</gene>
<comment type="caution">
    <text evidence="2">The sequence shown here is derived from an EMBL/GenBank/DDBJ whole genome shotgun (WGS) entry which is preliminary data.</text>
</comment>
<organism evidence="2 3">
    <name type="scientific">Abeliophyllum distichum</name>
    <dbReference type="NCBI Taxonomy" id="126358"/>
    <lineage>
        <taxon>Eukaryota</taxon>
        <taxon>Viridiplantae</taxon>
        <taxon>Streptophyta</taxon>
        <taxon>Embryophyta</taxon>
        <taxon>Tracheophyta</taxon>
        <taxon>Spermatophyta</taxon>
        <taxon>Magnoliopsida</taxon>
        <taxon>eudicotyledons</taxon>
        <taxon>Gunneridae</taxon>
        <taxon>Pentapetalae</taxon>
        <taxon>asterids</taxon>
        <taxon>lamiids</taxon>
        <taxon>Lamiales</taxon>
        <taxon>Oleaceae</taxon>
        <taxon>Forsythieae</taxon>
        <taxon>Abeliophyllum</taxon>
    </lineage>
</organism>
<dbReference type="EMBL" id="JBFOLK010000006">
    <property type="protein sequence ID" value="KAL2506105.1"/>
    <property type="molecule type" value="Genomic_DNA"/>
</dbReference>